<evidence type="ECO:0000313" key="2">
    <source>
        <dbReference type="Proteomes" id="UP000007800"/>
    </source>
</evidence>
<gene>
    <name evidence="1" type="ORF">Pmar_PMAR020323</name>
</gene>
<keyword evidence="2" id="KW-1185">Reference proteome</keyword>
<accession>C5KFD5</accession>
<protein>
    <submittedName>
        <fullName evidence="1">Uncharacterized protein</fullName>
    </submittedName>
</protein>
<evidence type="ECO:0000313" key="1">
    <source>
        <dbReference type="EMBL" id="EER16795.1"/>
    </source>
</evidence>
<reference evidence="1 2" key="1">
    <citation type="submission" date="2008-07" db="EMBL/GenBank/DDBJ databases">
        <authorList>
            <person name="El-Sayed N."/>
            <person name="Caler E."/>
            <person name="Inman J."/>
            <person name="Amedeo P."/>
            <person name="Hass B."/>
            <person name="Wortman J."/>
        </authorList>
    </citation>
    <scope>NUCLEOTIDE SEQUENCE [LARGE SCALE GENOMIC DNA]</scope>
    <source>
        <strain evidence="2">ATCC 50983 / TXsc</strain>
    </source>
</reference>
<proteinExistence type="predicted"/>
<sequence length="102" mass="11282">MGHVLVTSSNRYSCMLGYPSYQKEVEAFNTDRFAEDLIKNAVKAGLNPNKLILVVPLLARSNYESSDIGYSNAIYDLGVDPREHADENIATVDIEIGTGSWQ</sequence>
<dbReference type="EMBL" id="GG672728">
    <property type="protein sequence ID" value="EER16795.1"/>
    <property type="molecule type" value="Genomic_DNA"/>
</dbReference>
<dbReference type="AlphaFoldDB" id="C5KFD5"/>
<organism evidence="2">
    <name type="scientific">Perkinsus marinus (strain ATCC 50983 / TXsc)</name>
    <dbReference type="NCBI Taxonomy" id="423536"/>
    <lineage>
        <taxon>Eukaryota</taxon>
        <taxon>Sar</taxon>
        <taxon>Alveolata</taxon>
        <taxon>Perkinsozoa</taxon>
        <taxon>Perkinsea</taxon>
        <taxon>Perkinsida</taxon>
        <taxon>Perkinsidae</taxon>
        <taxon>Perkinsus</taxon>
    </lineage>
</organism>
<name>C5KFD5_PERM5</name>
<dbReference type="InParanoid" id="C5KFD5"/>
<dbReference type="RefSeq" id="XP_002784999.1">
    <property type="nucleotide sequence ID" value="XM_002784953.1"/>
</dbReference>
<dbReference type="Proteomes" id="UP000007800">
    <property type="component" value="Unassembled WGS sequence"/>
</dbReference>
<dbReference type="GeneID" id="9063918"/>